<comment type="subcellular location">
    <subcellularLocation>
        <location evidence="1">Cell membrane</location>
    </subcellularLocation>
    <subcellularLocation>
        <location evidence="8">Synapse</location>
    </subcellularLocation>
</comment>
<feature type="domain" description="Fibronectin type-III" evidence="15">
    <location>
        <begin position="393"/>
        <end position="484"/>
    </location>
</feature>
<dbReference type="GO" id="GO:0045202">
    <property type="term" value="C:synapse"/>
    <property type="evidence" value="ECO:0007669"/>
    <property type="project" value="UniProtKB-SubCell"/>
</dbReference>
<evidence type="ECO:0000313" key="17">
    <source>
        <dbReference type="Proteomes" id="UP000694544"/>
    </source>
</evidence>
<feature type="domain" description="SH3" evidence="14">
    <location>
        <begin position="167"/>
        <end position="234"/>
    </location>
</feature>
<dbReference type="Pfam" id="PF07653">
    <property type="entry name" value="SH3_2"/>
    <property type="match status" value="2"/>
</dbReference>
<feature type="compositionally biased region" description="Low complexity" evidence="13">
    <location>
        <begin position="650"/>
        <end position="663"/>
    </location>
</feature>
<feature type="compositionally biased region" description="Basic and acidic residues" evidence="13">
    <location>
        <begin position="741"/>
        <end position="752"/>
    </location>
</feature>
<evidence type="ECO:0000259" key="15">
    <source>
        <dbReference type="PROSITE" id="PS50853"/>
    </source>
</evidence>
<feature type="compositionally biased region" description="Pro residues" evidence="13">
    <location>
        <begin position="585"/>
        <end position="600"/>
    </location>
</feature>
<feature type="region of interest" description="Disordered" evidence="13">
    <location>
        <begin position="1033"/>
        <end position="1058"/>
    </location>
</feature>
<evidence type="ECO:0000256" key="8">
    <source>
        <dbReference type="ARBA" id="ARBA00034103"/>
    </source>
</evidence>
<evidence type="ECO:0000256" key="12">
    <source>
        <dbReference type="SAM" id="Coils"/>
    </source>
</evidence>
<keyword evidence="12" id="KW-0175">Coiled coil</keyword>
<dbReference type="Proteomes" id="UP000694544">
    <property type="component" value="Unplaced"/>
</dbReference>
<dbReference type="PROSITE" id="PS50853">
    <property type="entry name" value="FN3"/>
    <property type="match status" value="2"/>
</dbReference>
<dbReference type="FunFam" id="2.30.30.40:FF:000006">
    <property type="entry name" value="RIMS-binding protein 2 isoform X1"/>
    <property type="match status" value="1"/>
</dbReference>
<dbReference type="SUPFAM" id="SSF50044">
    <property type="entry name" value="SH3-domain"/>
    <property type="match status" value="3"/>
</dbReference>
<dbReference type="FunFam" id="2.60.40.10:FF:000072">
    <property type="entry name" value="RIMS-binding protein 2 isoform X1"/>
    <property type="match status" value="1"/>
</dbReference>
<reference evidence="16" key="1">
    <citation type="submission" date="2025-08" db="UniProtKB">
        <authorList>
            <consortium name="Ensembl"/>
        </authorList>
    </citation>
    <scope>IDENTIFICATION</scope>
</reference>
<keyword evidence="17" id="KW-1185">Reference proteome</keyword>
<feature type="compositionally biased region" description="Basic residues" evidence="13">
    <location>
        <begin position="1045"/>
        <end position="1058"/>
    </location>
</feature>
<dbReference type="PANTHER" id="PTHR14234:SF18">
    <property type="entry name" value="RIMS-BINDING PROTEIN 2"/>
    <property type="match status" value="1"/>
</dbReference>
<feature type="domain" description="Fibronectin type-III" evidence="15">
    <location>
        <begin position="486"/>
        <end position="590"/>
    </location>
</feature>
<keyword evidence="7" id="KW-0472">Membrane</keyword>
<dbReference type="InterPro" id="IPR036116">
    <property type="entry name" value="FN3_sf"/>
</dbReference>
<dbReference type="CDD" id="cd12012">
    <property type="entry name" value="SH3_RIM-BP_2"/>
    <property type="match status" value="1"/>
</dbReference>
<dbReference type="Ensembl" id="ENSMMST00000017091.1">
    <property type="protein sequence ID" value="ENSMMSP00000015488.1"/>
    <property type="gene ID" value="ENSMMSG00000011639.1"/>
</dbReference>
<evidence type="ECO:0000256" key="6">
    <source>
        <dbReference type="ARBA" id="ARBA00023018"/>
    </source>
</evidence>
<comment type="similarity">
    <text evidence="2">Belongs to the RIMBP family.</text>
</comment>
<feature type="region of interest" description="Disordered" evidence="13">
    <location>
        <begin position="770"/>
        <end position="790"/>
    </location>
</feature>
<dbReference type="SMART" id="SM00326">
    <property type="entry name" value="SH3"/>
    <property type="match status" value="3"/>
</dbReference>
<dbReference type="FunFam" id="2.30.30.40:FF:000023">
    <property type="entry name" value="RIMS-binding protein 2 isoform F"/>
    <property type="match status" value="1"/>
</dbReference>
<dbReference type="FunFam" id="2.30.30.40:FF:000016">
    <property type="entry name" value="RIMS-binding protein 2 isoform X2"/>
    <property type="match status" value="1"/>
</dbReference>
<dbReference type="PROSITE" id="PS50002">
    <property type="entry name" value="SH3"/>
    <property type="match status" value="3"/>
</dbReference>
<dbReference type="InterPro" id="IPR003961">
    <property type="entry name" value="FN3_dom"/>
</dbReference>
<dbReference type="PANTHER" id="PTHR14234">
    <property type="entry name" value="RIM BINDING PROTEIN-RELATED"/>
    <property type="match status" value="1"/>
</dbReference>
<accession>A0A8C6DR92</accession>
<evidence type="ECO:0000256" key="5">
    <source>
        <dbReference type="ARBA" id="ARBA00022737"/>
    </source>
</evidence>
<feature type="coiled-coil region" evidence="12">
    <location>
        <begin position="1"/>
        <end position="57"/>
    </location>
</feature>
<evidence type="ECO:0000256" key="2">
    <source>
        <dbReference type="ARBA" id="ARBA00010749"/>
    </source>
</evidence>
<proteinExistence type="inferred from homology"/>
<dbReference type="SUPFAM" id="SSF49265">
    <property type="entry name" value="Fibronectin type III"/>
    <property type="match status" value="2"/>
</dbReference>
<dbReference type="InterPro" id="IPR035755">
    <property type="entry name" value="RIM-BP_SH3_3"/>
</dbReference>
<evidence type="ECO:0000256" key="7">
    <source>
        <dbReference type="ARBA" id="ARBA00023136"/>
    </source>
</evidence>
<sequence>MREAAERRQQLELEHEQALAILNAKQQEIDLLQKCKVRELEEKCRTQSEQFSLLSRDLEQFRQHAGKIDLLGGSTVASLDVPSSPGKSFPRFLNGLAPSIGKGQESALGSRTVIGEYIRPLPLPGDKPEPLSVKPTFLSRSGGPRCRFESDMDNDRNSNTAKQRYSGKVHLCVARYSYNPFDGPNENPEAELPLTAGKYLYVYGDMDEDGFYEGELLDGQRGLVPSNFVDFIQDNESRLASTLGNDQDQNFINHAGVGSEGENILDLHSPTLTDSGLTDHGAGTLDVNIDDIGEDIVPYPRKITLIKQLAKSVIVGWEPPAVPPGWGTVSSYNVLVDAETRLSLALGSRTKALVEKLNMAACTYRISVQCVTSRGSSDELRCTLLVGKDVVVAPSHLRVDNITQISAQLSWLPTNSNYSHVIFLNEQELDVVRAARYKYQFCNLRPNMAYKVKVLAKPHQMPWQLPLEQRERKEAFVEFSTLPAGPPAPPQDVAIQVGATPATVQVSWRPPALTATGLSNGANVTGYGVYAKGQRVAEIISPTADGTAVELVRLRSLEAKGVTVRTLSAQGESVDSAIAAIPPDLLVPPTPHPRTAPTPKPLASAGAPETKDEHPGPHATVDEDWEHGRAPAPAYGHLLEPPGLQGSGPGRRSPSPSRILPQPQGAPVSTSVAKAMAREAAQRVAESSRLEKRSVFLERSSGQYANSDEEDGYESPDVKRRGASVDEFLKGSELGKPPHCCHGDEYHTESSRGSDLSDIMEEDEEELYSEMQLEDGGRRRPSGTSHNALKILGNPVTAGRADRADHVGRRFSHGSAGSHRSRPVMVHSADEYGRDRLSPDFYEESETDPGAEELPARIFVALFDYDPLTMSPNPDAAEEELPFKEGQIIKVYGDKDADGFYRGETCARLGLIPCNMVSEIQADDEEMMDQLLRQGFLPLNTPVEKIERNRRSGRQHPVSTRRMVALYDYDPRESSPNIDVEAELTFCTGDIITVFGEIDEDGFYYGELNGQKGLVPSNFLEEVPDDVEVYLSDAPSHYSQDRPMRSKTKRKKSVHFTP</sequence>
<dbReference type="InterPro" id="IPR057884">
    <property type="entry name" value="FN3_RIM-BP1/2/3"/>
</dbReference>
<dbReference type="AlphaFoldDB" id="A0A8C6DR92"/>
<dbReference type="CDD" id="cd12014">
    <property type="entry name" value="SH3_RIM-BP_1"/>
    <property type="match status" value="1"/>
</dbReference>
<evidence type="ECO:0000256" key="3">
    <source>
        <dbReference type="ARBA" id="ARBA00022443"/>
    </source>
</evidence>
<comment type="function">
    <text evidence="9">Plays a role in the synaptic transmission as bifunctional linker that interacts simultaneously with RIMS1, RIMS2, CACNA1D and CACNA1B.</text>
</comment>
<evidence type="ECO:0000256" key="9">
    <source>
        <dbReference type="ARBA" id="ARBA00054159"/>
    </source>
</evidence>
<feature type="domain" description="SH3" evidence="14">
    <location>
        <begin position="958"/>
        <end position="1025"/>
    </location>
</feature>
<keyword evidence="6" id="KW-0770">Synapse</keyword>
<name>A0A8C6DR92_MOSMO</name>
<feature type="domain" description="SH3" evidence="14">
    <location>
        <begin position="854"/>
        <end position="922"/>
    </location>
</feature>
<feature type="region of interest" description="Disordered" evidence="13">
    <location>
        <begin position="701"/>
        <end position="720"/>
    </location>
</feature>
<dbReference type="PRINTS" id="PR00452">
    <property type="entry name" value="SH3DOMAIN"/>
</dbReference>
<gene>
    <name evidence="16" type="primary">RIMBP2</name>
</gene>
<protein>
    <recommendedName>
        <fullName evidence="10">RIMS-binding protein 2</fullName>
    </recommendedName>
</protein>
<keyword evidence="4" id="KW-1003">Cell membrane</keyword>
<dbReference type="InterPro" id="IPR013783">
    <property type="entry name" value="Ig-like_fold"/>
</dbReference>
<dbReference type="CDD" id="cd00063">
    <property type="entry name" value="FN3"/>
    <property type="match status" value="3"/>
</dbReference>
<dbReference type="InterPro" id="IPR035753">
    <property type="entry name" value="RIM-BP_SH3_2"/>
</dbReference>
<evidence type="ECO:0000313" key="16">
    <source>
        <dbReference type="Ensembl" id="ENSMMSP00000015488.1"/>
    </source>
</evidence>
<evidence type="ECO:0000256" key="10">
    <source>
        <dbReference type="ARBA" id="ARBA00068024"/>
    </source>
</evidence>
<dbReference type="Gene3D" id="2.60.40.10">
    <property type="entry name" value="Immunoglobulins"/>
    <property type="match status" value="2"/>
</dbReference>
<evidence type="ECO:0000256" key="11">
    <source>
        <dbReference type="PROSITE-ProRule" id="PRU00192"/>
    </source>
</evidence>
<dbReference type="InterPro" id="IPR001452">
    <property type="entry name" value="SH3_domain"/>
</dbReference>
<dbReference type="InterPro" id="IPR040325">
    <property type="entry name" value="RIMBP1/2/3"/>
</dbReference>
<dbReference type="GO" id="GO:0005886">
    <property type="term" value="C:plasma membrane"/>
    <property type="evidence" value="ECO:0007669"/>
    <property type="project" value="UniProtKB-SubCell"/>
</dbReference>
<evidence type="ECO:0000256" key="13">
    <source>
        <dbReference type="SAM" id="MobiDB-lite"/>
    </source>
</evidence>
<dbReference type="CDD" id="cd12013">
    <property type="entry name" value="SH3_RIM-BP_3"/>
    <property type="match status" value="1"/>
</dbReference>
<evidence type="ECO:0000256" key="1">
    <source>
        <dbReference type="ARBA" id="ARBA00004236"/>
    </source>
</evidence>
<feature type="region of interest" description="Disordered" evidence="13">
    <location>
        <begin position="583"/>
        <end position="675"/>
    </location>
</feature>
<organism evidence="16 17">
    <name type="scientific">Moschus moschiferus</name>
    <name type="common">Siberian musk deer</name>
    <name type="synonym">Moschus sibiricus</name>
    <dbReference type="NCBI Taxonomy" id="68415"/>
    <lineage>
        <taxon>Eukaryota</taxon>
        <taxon>Metazoa</taxon>
        <taxon>Chordata</taxon>
        <taxon>Craniata</taxon>
        <taxon>Vertebrata</taxon>
        <taxon>Euteleostomi</taxon>
        <taxon>Mammalia</taxon>
        <taxon>Eutheria</taxon>
        <taxon>Laurasiatheria</taxon>
        <taxon>Artiodactyla</taxon>
        <taxon>Ruminantia</taxon>
        <taxon>Pecora</taxon>
        <taxon>Moschidae</taxon>
        <taxon>Moschus</taxon>
    </lineage>
</organism>
<keyword evidence="5" id="KW-0677">Repeat</keyword>
<dbReference type="FunFam" id="2.60.40.10:FF:000643">
    <property type="entry name" value="RIMS-binding protein 2 isoform X1"/>
    <property type="match status" value="1"/>
</dbReference>
<dbReference type="GeneTree" id="ENSGT00950000183203"/>
<feature type="region of interest" description="Disordered" evidence="13">
    <location>
        <begin position="730"/>
        <end position="756"/>
    </location>
</feature>
<dbReference type="SMART" id="SM00060">
    <property type="entry name" value="FN3"/>
    <property type="match status" value="3"/>
</dbReference>
<dbReference type="GO" id="GO:0007274">
    <property type="term" value="P:neuromuscular synaptic transmission"/>
    <property type="evidence" value="ECO:0007669"/>
    <property type="project" value="TreeGrafter"/>
</dbReference>
<dbReference type="Pfam" id="PF14604">
    <property type="entry name" value="SH3_9"/>
    <property type="match status" value="1"/>
</dbReference>
<dbReference type="Gene3D" id="2.30.30.40">
    <property type="entry name" value="SH3 Domains"/>
    <property type="match status" value="3"/>
</dbReference>
<evidence type="ECO:0000259" key="14">
    <source>
        <dbReference type="PROSITE" id="PS50002"/>
    </source>
</evidence>
<keyword evidence="3 11" id="KW-0728">SH3 domain</keyword>
<evidence type="ECO:0000256" key="4">
    <source>
        <dbReference type="ARBA" id="ARBA00022475"/>
    </source>
</evidence>
<dbReference type="InterPro" id="IPR036028">
    <property type="entry name" value="SH3-like_dom_sf"/>
</dbReference>
<dbReference type="Pfam" id="PF25523">
    <property type="entry name" value="Ig_RIMBP2"/>
    <property type="match status" value="1"/>
</dbReference>
<reference evidence="16" key="2">
    <citation type="submission" date="2025-09" db="UniProtKB">
        <authorList>
            <consortium name="Ensembl"/>
        </authorList>
    </citation>
    <scope>IDENTIFICATION</scope>
</reference>